<reference evidence="5 6" key="1">
    <citation type="journal article" date="2018" name="PLoS Genet.">
        <title>Population sequencing reveals clonal diversity and ancestral inbreeding in the grapevine cultivar Chardonnay.</title>
        <authorList>
            <person name="Roach M.J."/>
            <person name="Johnson D.L."/>
            <person name="Bohlmann J."/>
            <person name="van Vuuren H.J."/>
            <person name="Jones S.J."/>
            <person name="Pretorius I.S."/>
            <person name="Schmidt S.A."/>
            <person name="Borneman A.R."/>
        </authorList>
    </citation>
    <scope>NUCLEOTIDE SEQUENCE [LARGE SCALE GENOMIC DNA]</scope>
    <source>
        <strain evidence="6">cv. Chardonnay</strain>
        <tissue evidence="5">Leaf</tissue>
    </source>
</reference>
<sequence length="640" mass="72432">MELWFMGQGYEDHLVTPEDAIPDVDKVQWKKIDAQLCSVLWQSVDPKTLHHLHAYKTCFKFWTQAKGLYTNDIQRFYKVVYDIVHVRHGNRGRGQRPQCTYCNKLGHTRDRCYQLHGRPPRTTHIAQSSDPLLSQPDFVASSTSQSITLTGSDYDAYLQYQSPSLGPWILDSGASDHISGNKHIFSSITTTSALHIVTLANGSQTMAKGPEYGKDDWHRRESQGLYHLTSPSSLQLAFPPMLLFSFTVDKLSAKAMNASSWDTLDFRRAIVVIPLTLIVIFSLLICTLSSSSGLSSSTSCYYSSFSSAEVPDDSPPLLPTLSSTDHLPIALWKALVRHFFILGGDRQWLMKWLFYTPMTHEILFLYLLVNLQLDVAVSILLNWSYGQVDRLKARLVAKAMCHWPLYQLDIKNAFLHGELLEEVYMEQPPGFVAQGESGLVCKLRTLSIWLETVSRHGLGVLVQLFKSLECFGVKQIIQFSIIITLRASASIWCGYVTKEVCLRHLGRNRTGEPLRDPGRYRRLVGKLNYLTITRPDISFPVSVGHTQIVGYTDADWAGSPSDRCSTSGYCVFIGGNLISWKSKKQDVVARSSAKAEYRAMTLATCELIWLRQLLQELRFGKDEHIKLVCDNQPHYILHQI</sequence>
<evidence type="ECO:0000259" key="4">
    <source>
        <dbReference type="Pfam" id="PF22936"/>
    </source>
</evidence>
<comment type="caution">
    <text evidence="5">The sequence shown here is derived from an EMBL/GenBank/DDBJ whole genome shotgun (WGS) entry which is preliminary data.</text>
</comment>
<feature type="domain" description="Reverse transcriptase Ty1/copia-type" evidence="3">
    <location>
        <begin position="396"/>
        <end position="444"/>
    </location>
</feature>
<gene>
    <name evidence="5" type="primary">AtMg00810_32</name>
    <name evidence="5" type="ORF">CK203_082415</name>
</gene>
<accession>A0A438BNJ9</accession>
<dbReference type="Pfam" id="PF07727">
    <property type="entry name" value="RVT_2"/>
    <property type="match status" value="1"/>
</dbReference>
<feature type="domain" description="Retrovirus-related Pol polyprotein from transposon TNT 1-94-like beta-barrel" evidence="4">
    <location>
        <begin position="168"/>
        <end position="209"/>
    </location>
</feature>
<keyword evidence="1" id="KW-0645">Protease</keyword>
<protein>
    <submittedName>
        <fullName evidence="5">Putative mitochondrial protein</fullName>
    </submittedName>
</protein>
<keyword evidence="2" id="KW-0812">Transmembrane</keyword>
<keyword evidence="2" id="KW-1133">Transmembrane helix</keyword>
<dbReference type="InterPro" id="IPR043502">
    <property type="entry name" value="DNA/RNA_pol_sf"/>
</dbReference>
<dbReference type="SUPFAM" id="SSF56672">
    <property type="entry name" value="DNA/RNA polymerases"/>
    <property type="match status" value="1"/>
</dbReference>
<feature type="transmembrane region" description="Helical" evidence="2">
    <location>
        <begin position="269"/>
        <end position="290"/>
    </location>
</feature>
<evidence type="ECO:0000313" key="5">
    <source>
        <dbReference type="EMBL" id="RVW12522.1"/>
    </source>
</evidence>
<dbReference type="InterPro" id="IPR013103">
    <property type="entry name" value="RVT_2"/>
</dbReference>
<dbReference type="InterPro" id="IPR054722">
    <property type="entry name" value="PolX-like_BBD"/>
</dbReference>
<name>A0A438BNJ9_VITVI</name>
<evidence type="ECO:0000313" key="6">
    <source>
        <dbReference type="Proteomes" id="UP000288805"/>
    </source>
</evidence>
<evidence type="ECO:0000256" key="2">
    <source>
        <dbReference type="SAM" id="Phobius"/>
    </source>
</evidence>
<dbReference type="GO" id="GO:0004190">
    <property type="term" value="F:aspartic-type endopeptidase activity"/>
    <property type="evidence" value="ECO:0007669"/>
    <property type="project" value="UniProtKB-KW"/>
</dbReference>
<dbReference type="PANTHER" id="PTHR11439:SF484">
    <property type="entry name" value="REVERSE TRANSCRIPTASE TY1_COPIA-TYPE DOMAIN-CONTAINING PROTEIN"/>
    <property type="match status" value="1"/>
</dbReference>
<keyword evidence="1" id="KW-0064">Aspartyl protease</keyword>
<feature type="transmembrane region" description="Helical" evidence="2">
    <location>
        <begin position="362"/>
        <end position="385"/>
    </location>
</feature>
<proteinExistence type="predicted"/>
<evidence type="ECO:0000256" key="1">
    <source>
        <dbReference type="ARBA" id="ARBA00022750"/>
    </source>
</evidence>
<organism evidence="5 6">
    <name type="scientific">Vitis vinifera</name>
    <name type="common">Grape</name>
    <dbReference type="NCBI Taxonomy" id="29760"/>
    <lineage>
        <taxon>Eukaryota</taxon>
        <taxon>Viridiplantae</taxon>
        <taxon>Streptophyta</taxon>
        <taxon>Embryophyta</taxon>
        <taxon>Tracheophyta</taxon>
        <taxon>Spermatophyta</taxon>
        <taxon>Magnoliopsida</taxon>
        <taxon>eudicotyledons</taxon>
        <taxon>Gunneridae</taxon>
        <taxon>Pentapetalae</taxon>
        <taxon>rosids</taxon>
        <taxon>Vitales</taxon>
        <taxon>Vitaceae</taxon>
        <taxon>Viteae</taxon>
        <taxon>Vitis</taxon>
    </lineage>
</organism>
<dbReference type="EMBL" id="QGNW01002702">
    <property type="protein sequence ID" value="RVW12522.1"/>
    <property type="molecule type" value="Genomic_DNA"/>
</dbReference>
<keyword evidence="1" id="KW-0378">Hydrolase</keyword>
<keyword evidence="2" id="KW-0472">Membrane</keyword>
<evidence type="ECO:0000259" key="3">
    <source>
        <dbReference type="Pfam" id="PF07727"/>
    </source>
</evidence>
<dbReference type="Pfam" id="PF22936">
    <property type="entry name" value="Pol_BBD"/>
    <property type="match status" value="1"/>
</dbReference>
<dbReference type="CDD" id="cd09272">
    <property type="entry name" value="RNase_HI_RT_Ty1"/>
    <property type="match status" value="1"/>
</dbReference>
<dbReference type="PANTHER" id="PTHR11439">
    <property type="entry name" value="GAG-POL-RELATED RETROTRANSPOSON"/>
    <property type="match status" value="1"/>
</dbReference>
<dbReference type="AlphaFoldDB" id="A0A438BNJ9"/>
<dbReference type="Proteomes" id="UP000288805">
    <property type="component" value="Unassembled WGS sequence"/>
</dbReference>